<sequence>MGNQIAGLTLPPLISVEDCLSDLSSVFRFEEELLGSRLFKVAKAKRVDDGSSQLVVVKVFSCPNGPELMSAYDTLIQAYCRPIASGHNLLSFNVQTSATDRNLLLVRDFVDQSLVDRLCTRPFLCLEEKRWISFQLLHALSQLHLRSKPGSDARSSDRSTGSESSAGVLCHGDIKAENVLLTSWGWVLLSDPAPFKPCWLPADNPSEFTHYFDSSRRRVCYLAPERFVELKNVHPTPSSDNLQKDDTSLVMLPSGRAVYLEQDGVKKAKEDVASTSTQNALTVSIMDDCVDELNLSASDSHQDVLRPKPSSRISKSEDGLEPDEEVASQVAYMESDDNSTAMKDVSDISLSTKSTSNKTGTEVLLVPSMDLFSAGCVLLEMFTDGSVAFTLADLLAYRGGDSGRLTKLLERIPCEHIKSLITSLLSLDENARGSAEYHLASQKGKAFPVVFYSHLLQYMQTFLDSALRNPTVRVTYIQRTLSSLLQEISECASENMGVCAVLLCNLVTSVLRPSGTKHVTQTPSTAASSSQANLHRDETIPVHEPLKPVRPSPNVQLKENRLLESGKLSALICYLELSKYLNAHLLFDRIIPYCVDLCSSLHSSEVRCLALEALTQILQQATHASSMLPSSPGSISSTSSLEVSFLTEYLFPTLAPLSIDSKDEVRLTYARCLPSLADSALRFLESSYVHARYPTTLLADGDPTPDTRDLTQTDKSMKTVQPAALETVLDACDAHLSLLRSHIQDRFSDLDRQVRHALMTTDGLAKLAAFFGRSHTSGTLLSHMITFLNDKDDHGLRTSFYRRIVPLITLIGAQSVSVVRPLLEQGLVDPNETVLEVCLRAITQLLNRRLLSAPVAVAFLTRCLSLTAHPTRRLRQGAVAYIAAFARQASEHTPKSLPTGQKWNTSSAHLCSGLCTPASVYARLANAETAKTFFRRPIRECFTSDAVLLTALRPPISRSILDSLVSALTGASSTQGARNLQHTKRLLDEFLQLLRERETSRAISRSNENPCYTAPNDETVALILAKLRSLGLTELMEAQLIHLFQLVQNLCLSTIDRVPQPARGTLTHTKILLASRSRIIDVQHAGGITQVQSNEKCPTFPEDRFHPSGLSLYVQKLTVALQPAIQRYERLLRRDYFSGRLPLNASHPANGQKLHLFGRGLIWCPTLHVVSSHSEAVDYAENNTVRPVRTITWVQAELNHSTSVPSSLDRRPTTPTWQSDNSLWPSGRPQGTLVAHLHEHRAGLLSLAVHTSGRLMASCSSGDGTVKLWNCGLWPVDSDGYLNQTAIASQRIGGESGTKPASVKPAGLAQIHALPTRSWWTYHTTPSDEPPKPCRVRFGLVWIANGNSLVTVSQNRWLHRIDVATGRRCGLEQVSMPDCDRTVCLVASALSQFPDHLNLTRSRLVGGGDTHVVTYATTSNHIVGRDLRIPFKSPPTWCLKQDRGSGLIRSLSMHSCHTWLVTGTSRGQLTIWDLRYERPVACVQHQSQTQAAILGMQVVDVPIKVADASRSRSGRGFHGDENTRSQTLVVAVTDQDNGVTIWDVEACASASSAATTGKNFVVSSNIMPVTNGGLVATAWTKSGYSPVRSILCCPVSPSSVTMQSHFLPSVIAGGPDGRLRYWNFTKASDSKILANAAADFRNPNVTYIERFVNGVRTIYEAPNQNADGGTEKTQNKPSGLLSIQRANSPSTISLGSAAISAQSTRRREPEPSSVFPVEGGLDLCEPAVGHKNVISDISLLRTSQYMLVSASMDGVIKIWR</sequence>
<evidence type="ECO:0000259" key="12">
    <source>
        <dbReference type="PROSITE" id="PS50011"/>
    </source>
</evidence>
<dbReference type="GO" id="GO:0004674">
    <property type="term" value="F:protein serine/threonine kinase activity"/>
    <property type="evidence" value="ECO:0007669"/>
    <property type="project" value="UniProtKB-KW"/>
</dbReference>
<evidence type="ECO:0000256" key="7">
    <source>
        <dbReference type="ARBA" id="ARBA00022741"/>
    </source>
</evidence>
<dbReference type="SUPFAM" id="SSF56112">
    <property type="entry name" value="Protein kinase-like (PK-like)"/>
    <property type="match status" value="1"/>
</dbReference>
<evidence type="ECO:0000313" key="13">
    <source>
        <dbReference type="EMBL" id="KAF8562310.1"/>
    </source>
</evidence>
<feature type="region of interest" description="Disordered" evidence="11">
    <location>
        <begin position="1202"/>
        <end position="1225"/>
    </location>
</feature>
<evidence type="ECO:0000256" key="9">
    <source>
        <dbReference type="ARBA" id="ARBA00022840"/>
    </source>
</evidence>
<dbReference type="InterPro" id="IPR011009">
    <property type="entry name" value="Kinase-like_dom_sf"/>
</dbReference>
<keyword evidence="4 10" id="KW-0853">WD repeat</keyword>
<dbReference type="InterPro" id="IPR036322">
    <property type="entry name" value="WD40_repeat_dom_sf"/>
</dbReference>
<name>A0A8T0D387_9TREM</name>
<comment type="caution">
    <text evidence="13">The sequence shown here is derived from an EMBL/GenBank/DDBJ whole genome shotgun (WGS) entry which is preliminary data.</text>
</comment>
<dbReference type="Gene3D" id="1.25.10.10">
    <property type="entry name" value="Leucine-rich Repeat Variant"/>
    <property type="match status" value="1"/>
</dbReference>
<dbReference type="InterPro" id="IPR045162">
    <property type="entry name" value="Vps15-like"/>
</dbReference>
<evidence type="ECO:0000256" key="8">
    <source>
        <dbReference type="ARBA" id="ARBA00022777"/>
    </source>
</evidence>
<dbReference type="GO" id="GO:0006623">
    <property type="term" value="P:protein targeting to vacuole"/>
    <property type="evidence" value="ECO:0007669"/>
    <property type="project" value="TreeGrafter"/>
</dbReference>
<dbReference type="GO" id="GO:0071561">
    <property type="term" value="C:nucleus-vacuole junction"/>
    <property type="evidence" value="ECO:0007669"/>
    <property type="project" value="TreeGrafter"/>
</dbReference>
<dbReference type="PANTHER" id="PTHR17583">
    <property type="entry name" value="PHOSPHOINOSITIDE 3-KINASE REGULATORY SUBUNIT 4"/>
    <property type="match status" value="1"/>
</dbReference>
<comment type="subcellular location">
    <subcellularLocation>
        <location evidence="1">Cytoplasmic vesicle</location>
        <location evidence="1">Autophagosome</location>
    </subcellularLocation>
</comment>
<dbReference type="GO" id="GO:0005524">
    <property type="term" value="F:ATP binding"/>
    <property type="evidence" value="ECO:0007669"/>
    <property type="project" value="InterPro"/>
</dbReference>
<dbReference type="Gene3D" id="2.130.10.10">
    <property type="entry name" value="YVTN repeat-like/Quinoprotein amine dehydrogenase"/>
    <property type="match status" value="2"/>
</dbReference>
<dbReference type="PROSITE" id="PS50294">
    <property type="entry name" value="WD_REPEATS_REGION"/>
    <property type="match status" value="1"/>
</dbReference>
<dbReference type="SMART" id="SM00220">
    <property type="entry name" value="S_TKc"/>
    <property type="match status" value="1"/>
</dbReference>
<dbReference type="PANTHER" id="PTHR17583:SF0">
    <property type="entry name" value="PHOSPHOINOSITIDE 3-KINASE REGULATORY SUBUNIT 4"/>
    <property type="match status" value="1"/>
</dbReference>
<dbReference type="OrthoDB" id="242910at2759"/>
<dbReference type="SMART" id="SM00320">
    <property type="entry name" value="WD40"/>
    <property type="match status" value="4"/>
</dbReference>
<feature type="region of interest" description="Disordered" evidence="11">
    <location>
        <begin position="299"/>
        <end position="323"/>
    </location>
</feature>
<feature type="domain" description="Protein kinase" evidence="12">
    <location>
        <begin position="27"/>
        <end position="326"/>
    </location>
</feature>
<dbReference type="GO" id="GO:0034272">
    <property type="term" value="C:phosphatidylinositol 3-kinase complex, class III, type II"/>
    <property type="evidence" value="ECO:0007669"/>
    <property type="project" value="TreeGrafter"/>
</dbReference>
<proteinExistence type="predicted"/>
<dbReference type="GO" id="GO:0016236">
    <property type="term" value="P:macroautophagy"/>
    <property type="evidence" value="ECO:0007669"/>
    <property type="project" value="InterPro"/>
</dbReference>
<evidence type="ECO:0000256" key="4">
    <source>
        <dbReference type="ARBA" id="ARBA00022574"/>
    </source>
</evidence>
<dbReference type="GO" id="GO:0034271">
    <property type="term" value="C:phosphatidylinositol 3-kinase complex, class III, type I"/>
    <property type="evidence" value="ECO:0007669"/>
    <property type="project" value="TreeGrafter"/>
</dbReference>
<feature type="compositionally biased region" description="Polar residues" evidence="11">
    <location>
        <begin position="1213"/>
        <end position="1224"/>
    </location>
</feature>
<dbReference type="PROSITE" id="PS50011">
    <property type="entry name" value="PROTEIN_KINASE_DOM"/>
    <property type="match status" value="1"/>
</dbReference>
<dbReference type="InterPro" id="IPR000719">
    <property type="entry name" value="Prot_kinase_dom"/>
</dbReference>
<feature type="region of interest" description="Disordered" evidence="11">
    <location>
        <begin position="147"/>
        <end position="166"/>
    </location>
</feature>
<dbReference type="InterPro" id="IPR015943">
    <property type="entry name" value="WD40/YVTN_repeat-like_dom_sf"/>
</dbReference>
<keyword evidence="5" id="KW-0808">Transferase</keyword>
<dbReference type="InterPro" id="IPR016024">
    <property type="entry name" value="ARM-type_fold"/>
</dbReference>
<protein>
    <recommendedName>
        <fullName evidence="2">non-specific serine/threonine protein kinase</fullName>
        <ecNumber evidence="2">2.7.11.1</ecNumber>
    </recommendedName>
</protein>
<dbReference type="Gene3D" id="1.10.510.10">
    <property type="entry name" value="Transferase(Phosphotransferase) domain 1"/>
    <property type="match status" value="1"/>
</dbReference>
<keyword evidence="6" id="KW-0677">Repeat</keyword>
<dbReference type="PROSITE" id="PS00108">
    <property type="entry name" value="PROTEIN_KINASE_ST"/>
    <property type="match status" value="1"/>
</dbReference>
<dbReference type="SUPFAM" id="SSF50978">
    <property type="entry name" value="WD40 repeat-like"/>
    <property type="match status" value="1"/>
</dbReference>
<keyword evidence="3" id="KW-0723">Serine/threonine-protein kinase</keyword>
<evidence type="ECO:0000256" key="11">
    <source>
        <dbReference type="SAM" id="MobiDB-lite"/>
    </source>
</evidence>
<dbReference type="GO" id="GO:0045324">
    <property type="term" value="P:late endosome to vacuole transport"/>
    <property type="evidence" value="ECO:0007669"/>
    <property type="project" value="InterPro"/>
</dbReference>
<dbReference type="Pfam" id="PF00400">
    <property type="entry name" value="WD40"/>
    <property type="match status" value="2"/>
</dbReference>
<evidence type="ECO:0000256" key="3">
    <source>
        <dbReference type="ARBA" id="ARBA00022527"/>
    </source>
</evidence>
<evidence type="ECO:0000256" key="1">
    <source>
        <dbReference type="ARBA" id="ARBA00004419"/>
    </source>
</evidence>
<reference evidence="13 14" key="1">
    <citation type="submission" date="2019-07" db="EMBL/GenBank/DDBJ databases">
        <title>Annotation for the trematode Paragonimus westermani.</title>
        <authorList>
            <person name="Choi Y.-J."/>
        </authorList>
    </citation>
    <scope>NUCLEOTIDE SEQUENCE [LARGE SCALE GENOMIC DNA]</scope>
    <source>
        <strain evidence="13">180907_Pwestermani</strain>
    </source>
</reference>
<feature type="repeat" description="WD" evidence="10">
    <location>
        <begin position="1727"/>
        <end position="1760"/>
    </location>
</feature>
<organism evidence="13 14">
    <name type="scientific">Paragonimus westermani</name>
    <dbReference type="NCBI Taxonomy" id="34504"/>
    <lineage>
        <taxon>Eukaryota</taxon>
        <taxon>Metazoa</taxon>
        <taxon>Spiralia</taxon>
        <taxon>Lophotrochozoa</taxon>
        <taxon>Platyhelminthes</taxon>
        <taxon>Trematoda</taxon>
        <taxon>Digenea</taxon>
        <taxon>Plagiorchiida</taxon>
        <taxon>Troglotremata</taxon>
        <taxon>Troglotrematidae</taxon>
        <taxon>Paragonimus</taxon>
    </lineage>
</organism>
<dbReference type="InterPro" id="IPR011989">
    <property type="entry name" value="ARM-like"/>
</dbReference>
<evidence type="ECO:0000256" key="2">
    <source>
        <dbReference type="ARBA" id="ARBA00012513"/>
    </source>
</evidence>
<dbReference type="GO" id="GO:0005776">
    <property type="term" value="C:autophagosome"/>
    <property type="evidence" value="ECO:0007669"/>
    <property type="project" value="UniProtKB-SubCell"/>
</dbReference>
<dbReference type="InterPro" id="IPR008271">
    <property type="entry name" value="Ser/Thr_kinase_AS"/>
</dbReference>
<keyword evidence="8" id="KW-0418">Kinase</keyword>
<gene>
    <name evidence="13" type="ORF">P879_04302</name>
</gene>
<dbReference type="EMBL" id="JTDF01021089">
    <property type="protein sequence ID" value="KAF8562310.1"/>
    <property type="molecule type" value="Genomic_DNA"/>
</dbReference>
<keyword evidence="14" id="KW-1185">Reference proteome</keyword>
<evidence type="ECO:0000313" key="14">
    <source>
        <dbReference type="Proteomes" id="UP000699462"/>
    </source>
</evidence>
<dbReference type="Proteomes" id="UP000699462">
    <property type="component" value="Unassembled WGS sequence"/>
</dbReference>
<dbReference type="InterPro" id="IPR001680">
    <property type="entry name" value="WD40_rpt"/>
</dbReference>
<dbReference type="EC" id="2.7.11.1" evidence="2"/>
<evidence type="ECO:0000256" key="6">
    <source>
        <dbReference type="ARBA" id="ARBA00022737"/>
    </source>
</evidence>
<dbReference type="Pfam" id="PF22956">
    <property type="entry name" value="VPS15-like_hel"/>
    <property type="match status" value="1"/>
</dbReference>
<dbReference type="GO" id="GO:0005770">
    <property type="term" value="C:late endosome"/>
    <property type="evidence" value="ECO:0007669"/>
    <property type="project" value="TreeGrafter"/>
</dbReference>
<dbReference type="InterPro" id="IPR055231">
    <property type="entry name" value="2AA_helical"/>
</dbReference>
<accession>A0A8T0D387</accession>
<keyword evidence="7" id="KW-0547">Nucleotide-binding</keyword>
<evidence type="ECO:0000256" key="5">
    <source>
        <dbReference type="ARBA" id="ARBA00022679"/>
    </source>
</evidence>
<evidence type="ECO:0000256" key="10">
    <source>
        <dbReference type="PROSITE-ProRule" id="PRU00221"/>
    </source>
</evidence>
<dbReference type="PROSITE" id="PS50082">
    <property type="entry name" value="WD_REPEATS_2"/>
    <property type="match status" value="1"/>
</dbReference>
<dbReference type="SUPFAM" id="SSF48371">
    <property type="entry name" value="ARM repeat"/>
    <property type="match status" value="1"/>
</dbReference>
<keyword evidence="9" id="KW-0067">ATP-binding</keyword>